<protein>
    <submittedName>
        <fullName evidence="1">Uncharacterized protein</fullName>
    </submittedName>
</protein>
<organism evidence="1 2">
    <name type="scientific">Trichinella nelsoni</name>
    <dbReference type="NCBI Taxonomy" id="6336"/>
    <lineage>
        <taxon>Eukaryota</taxon>
        <taxon>Metazoa</taxon>
        <taxon>Ecdysozoa</taxon>
        <taxon>Nematoda</taxon>
        <taxon>Enoplea</taxon>
        <taxon>Dorylaimia</taxon>
        <taxon>Trichinellida</taxon>
        <taxon>Trichinellidae</taxon>
        <taxon>Trichinella</taxon>
    </lineage>
</organism>
<evidence type="ECO:0000313" key="1">
    <source>
        <dbReference type="EMBL" id="KRX11278.1"/>
    </source>
</evidence>
<accession>A0A0V0R9Y5</accession>
<dbReference type="EMBL" id="JYDL01002760">
    <property type="protein sequence ID" value="KRX11278.1"/>
    <property type="molecule type" value="Genomic_DNA"/>
</dbReference>
<reference evidence="1 2" key="1">
    <citation type="submission" date="2015-01" db="EMBL/GenBank/DDBJ databases">
        <title>Evolution of Trichinella species and genotypes.</title>
        <authorList>
            <person name="Korhonen P.K."/>
            <person name="Edoardo P."/>
            <person name="Giuseppe L.R."/>
            <person name="Gasser R.B."/>
        </authorList>
    </citation>
    <scope>NUCLEOTIDE SEQUENCE [LARGE SCALE GENOMIC DNA]</scope>
    <source>
        <strain evidence="1">ISS37</strain>
    </source>
</reference>
<sequence length="32" mass="3857">MIYKAITIRLYAAQIIYGQITEMYFSFHELND</sequence>
<dbReference type="Proteomes" id="UP000054630">
    <property type="component" value="Unassembled WGS sequence"/>
</dbReference>
<proteinExistence type="predicted"/>
<dbReference type="AlphaFoldDB" id="A0A0V0R9Y5"/>
<comment type="caution">
    <text evidence="1">The sequence shown here is derived from an EMBL/GenBank/DDBJ whole genome shotgun (WGS) entry which is preliminary data.</text>
</comment>
<keyword evidence="2" id="KW-1185">Reference proteome</keyword>
<gene>
    <name evidence="1" type="ORF">T07_9318</name>
</gene>
<evidence type="ECO:0000313" key="2">
    <source>
        <dbReference type="Proteomes" id="UP000054630"/>
    </source>
</evidence>
<name>A0A0V0R9Y5_9BILA</name>